<dbReference type="PROSITE" id="PS51257">
    <property type="entry name" value="PROKAR_LIPOPROTEIN"/>
    <property type="match status" value="1"/>
</dbReference>
<evidence type="ECO:0000313" key="1">
    <source>
        <dbReference type="EMBL" id="ATP59202.1"/>
    </source>
</evidence>
<dbReference type="Proteomes" id="UP000223749">
    <property type="component" value="Chromosome"/>
</dbReference>
<reference evidence="1 2" key="1">
    <citation type="submission" date="2017-10" db="EMBL/GenBank/DDBJ databases">
        <title>Whole genome of Pedobacter ginsengisoli T01R-27 isolated from tomato rhizosphere.</title>
        <authorList>
            <person name="Weon H.-Y."/>
            <person name="Lee S.A."/>
            <person name="Sang M.K."/>
            <person name="Song J."/>
        </authorList>
    </citation>
    <scope>NUCLEOTIDE SEQUENCE [LARGE SCALE GENOMIC DNA]</scope>
    <source>
        <strain evidence="1 2">T01R-27</strain>
    </source>
</reference>
<name>A0A2D1UC44_9SPHI</name>
<protein>
    <submittedName>
        <fullName evidence="1">DUF5007 domain-containing protein</fullName>
    </submittedName>
</protein>
<proteinExistence type="predicted"/>
<dbReference type="RefSeq" id="WP_099441072.1">
    <property type="nucleotide sequence ID" value="NZ_CP024091.1"/>
</dbReference>
<evidence type="ECO:0000313" key="2">
    <source>
        <dbReference type="Proteomes" id="UP000223749"/>
    </source>
</evidence>
<sequence length="367" mass="41519">MHNILKYRVVLFLAVIITFSGCRKIFDLPDEKDYLSTKMTYFTSEFSPTLGRLNLYQGIFNADNSSFPMTFEIVNARFGDGRSADDMLAKKPVLVWTQEYTGNEKSLAEIEAKRKIEERPMLEVRPSGDIIVWPSATSEVFKPRDSVTYPQDIRYFDIKVKNSGGTRIIKNLSVIPYREIPYFPADDINRYSGKPNTTTPNGTALQHIFPVIFGMIGEGTNAELKANGGGQSGLVYTYIRKVPDGTGNSLRFKFLNKDSVAINPAKFNETKWDQLVHGFNMEKTSEYVKYDVAYPIPVARIPTRFTSGGVTNTGGGFTAHVEFVYSRIGFGGRREQGVISQEFAIYEKGDWEIVFHFKTVNPKFEDE</sequence>
<organism evidence="1 2">
    <name type="scientific">Pedobacter ginsengisoli</name>
    <dbReference type="NCBI Taxonomy" id="363852"/>
    <lineage>
        <taxon>Bacteria</taxon>
        <taxon>Pseudomonadati</taxon>
        <taxon>Bacteroidota</taxon>
        <taxon>Sphingobacteriia</taxon>
        <taxon>Sphingobacteriales</taxon>
        <taxon>Sphingobacteriaceae</taxon>
        <taxon>Pedobacter</taxon>
    </lineage>
</organism>
<accession>A0A2D1UC44</accession>
<dbReference type="AlphaFoldDB" id="A0A2D1UC44"/>
<dbReference type="EMBL" id="CP024091">
    <property type="protein sequence ID" value="ATP59202.1"/>
    <property type="molecule type" value="Genomic_DNA"/>
</dbReference>
<keyword evidence="2" id="KW-1185">Reference proteome</keyword>
<dbReference type="KEGG" id="pgs:CPT03_10055"/>
<dbReference type="Pfam" id="PF16398">
    <property type="entry name" value="DUF5007"/>
    <property type="match status" value="1"/>
</dbReference>
<dbReference type="InterPro" id="IPR032173">
    <property type="entry name" value="DUF5007"/>
</dbReference>
<dbReference type="OrthoDB" id="737630at2"/>
<gene>
    <name evidence="1" type="ORF">CPT03_10055</name>
</gene>